<organism evidence="1 2">
    <name type="scientific">Fusarium oxysporum f. sp. conglutinans</name>
    <dbReference type="NCBI Taxonomy" id="100902"/>
    <lineage>
        <taxon>Eukaryota</taxon>
        <taxon>Fungi</taxon>
        <taxon>Dikarya</taxon>
        <taxon>Ascomycota</taxon>
        <taxon>Pezizomycotina</taxon>
        <taxon>Sordariomycetes</taxon>
        <taxon>Hypocreomycetidae</taxon>
        <taxon>Hypocreales</taxon>
        <taxon>Nectriaceae</taxon>
        <taxon>Fusarium</taxon>
        <taxon>Fusarium oxysporum species complex</taxon>
    </lineage>
</organism>
<protein>
    <submittedName>
        <fullName evidence="1">Uncharacterized protein</fullName>
    </submittedName>
</protein>
<comment type="caution">
    <text evidence="1">The sequence shown here is derived from an EMBL/GenBank/DDBJ whole genome shotgun (WGS) entry which is preliminary data.</text>
</comment>
<sequence length="270" mass="30512">MTTSPKLENYQLCDQLEQQQQQQQHVEQELSGFSHILFSLANIGRLLIPNTSLSAFIENSKTDPLKFIITNIRRQRVHLQLPYKRENEIEEDPEGYTKQNYIQYGKYKMALSIGGVPSQAHSFSVLLEKWKEQGSKGQDHEAIDYSSIKEPELAIIIGYEMGAAGYCAHPGFARTEEQLLRLGTGWIEGTCDVQEPDPHPSNTMATLRAASTPEIVHEHENIGLHELKQLSLTEVDSVAEIKAQLHRLLAGDNQENDVEYPVPPRTPVQK</sequence>
<evidence type="ECO:0000313" key="2">
    <source>
        <dbReference type="Proteomes" id="UP000593570"/>
    </source>
</evidence>
<dbReference type="EMBL" id="JACDXP010000002">
    <property type="protein sequence ID" value="KAF6528301.1"/>
    <property type="molecule type" value="Genomic_DNA"/>
</dbReference>
<name>A0A8H6LRP6_FUSOX</name>
<proteinExistence type="predicted"/>
<dbReference type="Proteomes" id="UP000593570">
    <property type="component" value="Unassembled WGS sequence"/>
</dbReference>
<reference evidence="1 2" key="1">
    <citation type="journal article" date="2020" name="bioRxiv">
        <title>A chromosome-scale genome assembly for the Fusarium oxysporum strain Fo5176 to establish a model Arabidopsis-fungal pathosystem.</title>
        <authorList>
            <person name="Fokkens L."/>
            <person name="Guo L."/>
            <person name="Dora S."/>
            <person name="Wang B."/>
            <person name="Ye K."/>
            <person name="Sanchez-Rodriguez C."/>
            <person name="Croll D."/>
        </authorList>
    </citation>
    <scope>NUCLEOTIDE SEQUENCE [LARGE SCALE GENOMIC DNA]</scope>
    <source>
        <strain evidence="1 2">Fo5176</strain>
    </source>
</reference>
<accession>A0A8H6LRP6</accession>
<dbReference type="AlphaFoldDB" id="A0A8H6LRP6"/>
<gene>
    <name evidence="1" type="ORF">HZS61_008603</name>
</gene>
<evidence type="ECO:0000313" key="1">
    <source>
        <dbReference type="EMBL" id="KAF6528301.1"/>
    </source>
</evidence>